<gene>
    <name evidence="3" type="ORF">KQI68_02895</name>
</gene>
<dbReference type="CDD" id="cd03884">
    <property type="entry name" value="M20_bAS"/>
    <property type="match status" value="1"/>
</dbReference>
<dbReference type="InterPro" id="IPR002933">
    <property type="entry name" value="Peptidase_M20"/>
</dbReference>
<dbReference type="GO" id="GO:0016787">
    <property type="term" value="F:hydrolase activity"/>
    <property type="evidence" value="ECO:0007669"/>
    <property type="project" value="UniProtKB-KW"/>
</dbReference>
<keyword evidence="4" id="KW-1185">Reference proteome</keyword>
<dbReference type="NCBIfam" id="TIGR01879">
    <property type="entry name" value="hydantase"/>
    <property type="match status" value="1"/>
</dbReference>
<protein>
    <submittedName>
        <fullName evidence="3">Zn-dependent hydrolase</fullName>
    </submittedName>
</protein>
<dbReference type="Pfam" id="PF01546">
    <property type="entry name" value="Peptidase_M20"/>
    <property type="match status" value="1"/>
</dbReference>
<dbReference type="Pfam" id="PF07687">
    <property type="entry name" value="M20_dimer"/>
    <property type="match status" value="1"/>
</dbReference>
<evidence type="ECO:0000313" key="4">
    <source>
        <dbReference type="Proteomes" id="UP000783742"/>
    </source>
</evidence>
<dbReference type="PANTHER" id="PTHR32494:SF5">
    <property type="entry name" value="ALLANTOATE AMIDOHYDROLASE"/>
    <property type="match status" value="1"/>
</dbReference>
<feature type="domain" description="Peptidase M20 dimerisation" evidence="2">
    <location>
        <begin position="209"/>
        <end position="309"/>
    </location>
</feature>
<evidence type="ECO:0000313" key="3">
    <source>
        <dbReference type="EMBL" id="MBU5668781.1"/>
    </source>
</evidence>
<comment type="caution">
    <text evidence="3">The sequence shown here is derived from an EMBL/GenBank/DDBJ whole genome shotgun (WGS) entry which is preliminary data.</text>
</comment>
<evidence type="ECO:0000256" key="1">
    <source>
        <dbReference type="ARBA" id="ARBA00022801"/>
    </source>
</evidence>
<sequence>MNINEERLINRIKTLGDTGRDAENRVMRVAATDEDKLGRDLVKSWMQEAGLRIEIDRIGNVFGIWETEENKNEEPVFIGSHIDSVINAGIYDGCYGILSGLEVVETLKENNVETKRPIVASFYTNEEGVRYQPDMMGSLVYAGGMDVDEVLKTVGTDGTILGEELERIGYAGNKEPGFLKPHSYVELHVEQGSILHKEGIPVGAVENLQGISWQKITIKGVANHAGTTPMYLRHDAGYVASEIIKFVHDMCEKIPNSVGTIGMIKFLPNAINVIPSLCEFTVDLRNPDNDKLIELEEKFDAFLKEICEREEVEFEKERLVRFDPVKFDEHIVKLIEDEAKSRNIKIKRMTSGAGHDAQMMARICDVAMIFVPSIDGISHNPKELTEDKDLVQGANILLGVIEKLANE</sequence>
<dbReference type="PIRSF" id="PIRSF001235">
    <property type="entry name" value="Amidase_carbamoylase"/>
    <property type="match status" value="1"/>
</dbReference>
<dbReference type="PANTHER" id="PTHR32494">
    <property type="entry name" value="ALLANTOATE DEIMINASE-RELATED"/>
    <property type="match status" value="1"/>
</dbReference>
<dbReference type="NCBIfam" id="NF006771">
    <property type="entry name" value="PRK09290.1-5"/>
    <property type="match status" value="1"/>
</dbReference>
<dbReference type="EMBL" id="JAHLQO010000002">
    <property type="protein sequence ID" value="MBU5668781.1"/>
    <property type="molecule type" value="Genomic_DNA"/>
</dbReference>
<dbReference type="InterPro" id="IPR011650">
    <property type="entry name" value="Peptidase_M20_dimer"/>
</dbReference>
<organism evidence="3 4">
    <name type="scientific">Peptoniphilus ovalis</name>
    <dbReference type="NCBI Taxonomy" id="2841503"/>
    <lineage>
        <taxon>Bacteria</taxon>
        <taxon>Bacillati</taxon>
        <taxon>Bacillota</taxon>
        <taxon>Tissierellia</taxon>
        <taxon>Tissierellales</taxon>
        <taxon>Peptoniphilaceae</taxon>
        <taxon>Peptoniphilus</taxon>
    </lineage>
</organism>
<accession>A0ABS6FF24</accession>
<name>A0ABS6FF24_9FIRM</name>
<reference evidence="3 4" key="1">
    <citation type="submission" date="2021-06" db="EMBL/GenBank/DDBJ databases">
        <authorList>
            <person name="Sun Q."/>
            <person name="Li D."/>
        </authorList>
    </citation>
    <scope>NUCLEOTIDE SEQUENCE [LARGE SCALE GENOMIC DNA]</scope>
    <source>
        <strain evidence="3 4">MSJ-1</strain>
    </source>
</reference>
<proteinExistence type="predicted"/>
<evidence type="ECO:0000259" key="2">
    <source>
        <dbReference type="Pfam" id="PF07687"/>
    </source>
</evidence>
<keyword evidence="1 3" id="KW-0378">Hydrolase</keyword>
<dbReference type="InterPro" id="IPR010158">
    <property type="entry name" value="Amidase_Cbmase"/>
</dbReference>
<dbReference type="Proteomes" id="UP000783742">
    <property type="component" value="Unassembled WGS sequence"/>
</dbReference>